<feature type="transmembrane region" description="Helical" evidence="8">
    <location>
        <begin position="52"/>
        <end position="74"/>
    </location>
</feature>
<dbReference type="InterPro" id="IPR024079">
    <property type="entry name" value="MetalloPept_cat_dom_sf"/>
</dbReference>
<evidence type="ECO:0000256" key="5">
    <source>
        <dbReference type="ARBA" id="ARBA00022989"/>
    </source>
</evidence>
<dbReference type="InterPro" id="IPR008754">
    <property type="entry name" value="Peptidase_M43"/>
</dbReference>
<feature type="domain" description="Peptidase M43 pregnancy-associated plasma-A" evidence="9">
    <location>
        <begin position="509"/>
        <end position="654"/>
    </location>
</feature>
<feature type="region of interest" description="Disordered" evidence="7">
    <location>
        <begin position="1"/>
        <end position="37"/>
    </location>
</feature>
<dbReference type="GO" id="GO:0005886">
    <property type="term" value="C:plasma membrane"/>
    <property type="evidence" value="ECO:0007669"/>
    <property type="project" value="TreeGrafter"/>
</dbReference>
<evidence type="ECO:0000256" key="4">
    <source>
        <dbReference type="ARBA" id="ARBA00022692"/>
    </source>
</evidence>
<evidence type="ECO:0000313" key="11">
    <source>
        <dbReference type="Proteomes" id="UP001280581"/>
    </source>
</evidence>
<feature type="transmembrane region" description="Helical" evidence="8">
    <location>
        <begin position="343"/>
        <end position="364"/>
    </location>
</feature>
<dbReference type="EMBL" id="WVTA01000001">
    <property type="protein sequence ID" value="KAK3216768.1"/>
    <property type="molecule type" value="Genomic_DNA"/>
</dbReference>
<evidence type="ECO:0000256" key="6">
    <source>
        <dbReference type="ARBA" id="ARBA00023136"/>
    </source>
</evidence>
<protein>
    <recommendedName>
        <fullName evidence="9">Peptidase M43 pregnancy-associated plasma-A domain-containing protein</fullName>
    </recommendedName>
</protein>
<evidence type="ECO:0000259" key="9">
    <source>
        <dbReference type="Pfam" id="PF05572"/>
    </source>
</evidence>
<organism evidence="10 11">
    <name type="scientific">Pseudopithomyces chartarum</name>
    <dbReference type="NCBI Taxonomy" id="1892770"/>
    <lineage>
        <taxon>Eukaryota</taxon>
        <taxon>Fungi</taxon>
        <taxon>Dikarya</taxon>
        <taxon>Ascomycota</taxon>
        <taxon>Pezizomycotina</taxon>
        <taxon>Dothideomycetes</taxon>
        <taxon>Pleosporomycetidae</taxon>
        <taxon>Pleosporales</taxon>
        <taxon>Massarineae</taxon>
        <taxon>Didymosphaeriaceae</taxon>
        <taxon>Pseudopithomyces</taxon>
    </lineage>
</organism>
<keyword evidence="4 8" id="KW-0812">Transmembrane</keyword>
<feature type="region of interest" description="Disordered" evidence="7">
    <location>
        <begin position="603"/>
        <end position="622"/>
    </location>
</feature>
<keyword evidence="11" id="KW-1185">Reference proteome</keyword>
<dbReference type="PANTHER" id="PTHR10926:SF0">
    <property type="entry name" value="CDC50, ISOFORM A"/>
    <property type="match status" value="1"/>
</dbReference>
<dbReference type="PANTHER" id="PTHR10926">
    <property type="entry name" value="CELL CYCLE CONTROL PROTEIN 50"/>
    <property type="match status" value="1"/>
</dbReference>
<dbReference type="CDD" id="cd04275">
    <property type="entry name" value="ZnMc_pappalysin_like"/>
    <property type="match status" value="1"/>
</dbReference>
<evidence type="ECO:0000313" key="10">
    <source>
        <dbReference type="EMBL" id="KAK3216768.1"/>
    </source>
</evidence>
<dbReference type="AlphaFoldDB" id="A0AAN6M6M7"/>
<comment type="subcellular location">
    <subcellularLocation>
        <location evidence="1">Membrane</location>
        <topology evidence="1">Multi-pass membrane protein</topology>
    </subcellularLocation>
</comment>
<dbReference type="Pfam" id="PF05572">
    <property type="entry name" value="Peptidase_M43"/>
    <property type="match status" value="1"/>
</dbReference>
<dbReference type="GO" id="GO:0008237">
    <property type="term" value="F:metallopeptidase activity"/>
    <property type="evidence" value="ECO:0007669"/>
    <property type="project" value="InterPro"/>
</dbReference>
<dbReference type="GO" id="GO:0005794">
    <property type="term" value="C:Golgi apparatus"/>
    <property type="evidence" value="ECO:0007669"/>
    <property type="project" value="TreeGrafter"/>
</dbReference>
<dbReference type="Gene3D" id="3.40.390.10">
    <property type="entry name" value="Collagenase (Catalytic Domain)"/>
    <property type="match status" value="1"/>
</dbReference>
<keyword evidence="6 8" id="KW-0472">Membrane</keyword>
<dbReference type="SUPFAM" id="SSF55486">
    <property type="entry name" value="Metalloproteases ('zincins'), catalytic domain"/>
    <property type="match status" value="1"/>
</dbReference>
<comment type="caution">
    <text evidence="10">The sequence shown here is derived from an EMBL/GenBank/DDBJ whole genome shotgun (WGS) entry which is preliminary data.</text>
</comment>
<reference evidence="10 11" key="1">
    <citation type="submission" date="2021-02" db="EMBL/GenBank/DDBJ databases">
        <title>Genome assembly of Pseudopithomyces chartarum.</title>
        <authorList>
            <person name="Jauregui R."/>
            <person name="Singh J."/>
            <person name="Voisey C."/>
        </authorList>
    </citation>
    <scope>NUCLEOTIDE SEQUENCE [LARGE SCALE GENOMIC DNA]</scope>
    <source>
        <strain evidence="10 11">AGR01</strain>
    </source>
</reference>
<feature type="compositionally biased region" description="Polar residues" evidence="7">
    <location>
        <begin position="1"/>
        <end position="21"/>
    </location>
</feature>
<dbReference type="Proteomes" id="UP001280581">
    <property type="component" value="Unassembled WGS sequence"/>
</dbReference>
<evidence type="ECO:0000256" key="1">
    <source>
        <dbReference type="ARBA" id="ARBA00004141"/>
    </source>
</evidence>
<keyword evidence="5 8" id="KW-1133">Transmembrane helix</keyword>
<evidence type="ECO:0000256" key="7">
    <source>
        <dbReference type="SAM" id="MobiDB-lite"/>
    </source>
</evidence>
<name>A0AAN6M6M7_9PLEO</name>
<accession>A0AAN6M6M7</accession>
<comment type="similarity">
    <text evidence="3">Belongs to the CDC50/LEM3 family.</text>
</comment>
<dbReference type="Pfam" id="PF03381">
    <property type="entry name" value="CDC50"/>
    <property type="match status" value="1"/>
</dbReference>
<comment type="similarity">
    <text evidence="2">Belongs to the peptidase M43B family.</text>
</comment>
<feature type="compositionally biased region" description="Polar residues" evidence="7">
    <location>
        <begin position="379"/>
        <end position="393"/>
    </location>
</feature>
<evidence type="ECO:0000256" key="8">
    <source>
        <dbReference type="SAM" id="Phobius"/>
    </source>
</evidence>
<sequence length="664" mass="74089">MSQTQQVEHTDSISSQDPNSEPQKKTKSRRPPNTAFRQQRLKAWQPILTPKTVLPIFFIVGIIFAPIGALLLYASSQVQEIALDYTHCSTDSPSIKIGSDDRPSTMPSKFVTTTFKSSDSQGVNAKWARGTRDYKWPSGVTKNTTVCLLEFTVPANINPPIYFYYRLTNFYQNHRRYVKSFDSQQLKGDYKSADDIQKGECEPLDLAPDGRPYYPCGLIANSMFNDSYSNLTALNGQDSMAFYNFTDHADRRCTSPNWADQYPKDGYDSTELPDLHTWEAFQVWMRTAGLPTFSKLAYRNDGEVLKSGTYQLEILDRFPADKYGGTKSVLITTRTVVGGKNPFLGIAYVVVGGLCILLGTIFTLTHLIKPRKLGDHTYLSWNNDQPSTATTTGRARPGDETLQGLHEGKIDGGSPAARAKRNDLLARAKDNSSAITVDAVFHIVAHPDKKEDITNDMPQAQLDALNNAYKDYGISFNLLNVTWNTNAKWAVGEKDDDTEMKKTLRQGTYRTLNLYFQTDLSGGVLGRCSLPSNVANGKSVPTVYYSDGCNLNANTMPDGSMDGYNAGKTAVHETGHWMGLLHTFEGYSCDGPGDYIDDTPFEKESTDGCPTAPKKQTCPNQKGGDAYDPIHNYMDYSTDACYEGFSQLQRERMHYMYNLYRDGS</sequence>
<feature type="region of interest" description="Disordered" evidence="7">
    <location>
        <begin position="379"/>
        <end position="416"/>
    </location>
</feature>
<evidence type="ECO:0000256" key="3">
    <source>
        <dbReference type="ARBA" id="ARBA00009457"/>
    </source>
</evidence>
<gene>
    <name evidence="10" type="ORF">GRF29_1g924806</name>
</gene>
<dbReference type="InterPro" id="IPR005045">
    <property type="entry name" value="CDC50/LEM3_fam"/>
</dbReference>
<evidence type="ECO:0000256" key="2">
    <source>
        <dbReference type="ARBA" id="ARBA00008721"/>
    </source>
</evidence>
<proteinExistence type="inferred from homology"/>
<dbReference type="GO" id="GO:0005783">
    <property type="term" value="C:endoplasmic reticulum"/>
    <property type="evidence" value="ECO:0007669"/>
    <property type="project" value="TreeGrafter"/>
</dbReference>